<evidence type="ECO:0000256" key="1">
    <source>
        <dbReference type="SAM" id="Phobius"/>
    </source>
</evidence>
<organism evidence="2 3">
    <name type="scientific">Reyranella soli</name>
    <dbReference type="NCBI Taxonomy" id="1230389"/>
    <lineage>
        <taxon>Bacteria</taxon>
        <taxon>Pseudomonadati</taxon>
        <taxon>Pseudomonadota</taxon>
        <taxon>Alphaproteobacteria</taxon>
        <taxon>Hyphomicrobiales</taxon>
        <taxon>Reyranellaceae</taxon>
        <taxon>Reyranella</taxon>
    </lineage>
</organism>
<keyword evidence="3" id="KW-1185">Reference proteome</keyword>
<dbReference type="RefSeq" id="WP_147145464.1">
    <property type="nucleotide sequence ID" value="NZ_BKAJ01000004.1"/>
</dbReference>
<sequence>MPSSDAVLLALTISIFACGAALLSHRFYVVYHGWSLGEFGYKPHLPGILGTALMVFAILFASSLGWPYAIVPVLGGFAVSYLYVYVFQMWTEAALLGPVLAALSIFLEIRTPV</sequence>
<dbReference type="EMBL" id="BKAJ01000004">
    <property type="protein sequence ID" value="GEP53151.1"/>
    <property type="molecule type" value="Genomic_DNA"/>
</dbReference>
<proteinExistence type="predicted"/>
<reference evidence="2 3" key="1">
    <citation type="submission" date="2019-07" db="EMBL/GenBank/DDBJ databases">
        <title>Whole genome shotgun sequence of Reyranella soli NBRC 108950.</title>
        <authorList>
            <person name="Hosoyama A."/>
            <person name="Uohara A."/>
            <person name="Ohji S."/>
            <person name="Ichikawa N."/>
        </authorList>
    </citation>
    <scope>NUCLEOTIDE SEQUENCE [LARGE SCALE GENOMIC DNA]</scope>
    <source>
        <strain evidence="2 3">NBRC 108950</strain>
    </source>
</reference>
<keyword evidence="1" id="KW-0472">Membrane</keyword>
<dbReference type="AlphaFoldDB" id="A0A512N3I1"/>
<keyword evidence="1" id="KW-1133">Transmembrane helix</keyword>
<keyword evidence="1" id="KW-0812">Transmembrane</keyword>
<dbReference type="Proteomes" id="UP000321058">
    <property type="component" value="Unassembled WGS sequence"/>
</dbReference>
<protein>
    <submittedName>
        <fullName evidence="2">Uncharacterized protein</fullName>
    </submittedName>
</protein>
<comment type="caution">
    <text evidence="2">The sequence shown here is derived from an EMBL/GenBank/DDBJ whole genome shotgun (WGS) entry which is preliminary data.</text>
</comment>
<gene>
    <name evidence="2" type="ORF">RSO01_03170</name>
</gene>
<evidence type="ECO:0000313" key="3">
    <source>
        <dbReference type="Proteomes" id="UP000321058"/>
    </source>
</evidence>
<feature type="transmembrane region" description="Helical" evidence="1">
    <location>
        <begin position="68"/>
        <end position="87"/>
    </location>
</feature>
<evidence type="ECO:0000313" key="2">
    <source>
        <dbReference type="EMBL" id="GEP53151.1"/>
    </source>
</evidence>
<accession>A0A512N3I1</accession>
<name>A0A512N3I1_9HYPH</name>
<feature type="transmembrane region" description="Helical" evidence="1">
    <location>
        <begin position="44"/>
        <end position="61"/>
    </location>
</feature>